<accession>A0A914DJF1</accession>
<protein>
    <submittedName>
        <fullName evidence="2">Uncharacterized protein</fullName>
    </submittedName>
</protein>
<reference evidence="2" key="1">
    <citation type="submission" date="2022-11" db="UniProtKB">
        <authorList>
            <consortium name="WormBaseParasite"/>
        </authorList>
    </citation>
    <scope>IDENTIFICATION</scope>
</reference>
<name>A0A914DJF1_9BILA</name>
<evidence type="ECO:0000313" key="2">
    <source>
        <dbReference type="WBParaSite" id="ACRNAN_scaffold2637.g16963.t1"/>
    </source>
</evidence>
<proteinExistence type="predicted"/>
<evidence type="ECO:0000313" key="1">
    <source>
        <dbReference type="Proteomes" id="UP000887540"/>
    </source>
</evidence>
<sequence>MANTLPLPPDFKGSIENCLNCTSACQSTPNMSSLFIENGILEIIPFTYIAPKYECNCDDGTTYFWQAINESMPYTANVIKSLAYSIQESNKCNLCVCTEDNLCYTPVDHCSYSIDFVPYCVEQECHMYGIVYQNPYFKTQSFIDNNGKEYQGPLPYLDPITTSSTYLKISSISCNGCQFLGYMVWSIFEKVFDSGT</sequence>
<keyword evidence="1" id="KW-1185">Reference proteome</keyword>
<dbReference type="WBParaSite" id="ACRNAN_scaffold2637.g16963.t1">
    <property type="protein sequence ID" value="ACRNAN_scaffold2637.g16963.t1"/>
    <property type="gene ID" value="ACRNAN_scaffold2637.g16963"/>
</dbReference>
<dbReference type="AlphaFoldDB" id="A0A914DJF1"/>
<dbReference type="Proteomes" id="UP000887540">
    <property type="component" value="Unplaced"/>
</dbReference>
<organism evidence="1 2">
    <name type="scientific">Acrobeloides nanus</name>
    <dbReference type="NCBI Taxonomy" id="290746"/>
    <lineage>
        <taxon>Eukaryota</taxon>
        <taxon>Metazoa</taxon>
        <taxon>Ecdysozoa</taxon>
        <taxon>Nematoda</taxon>
        <taxon>Chromadorea</taxon>
        <taxon>Rhabditida</taxon>
        <taxon>Tylenchina</taxon>
        <taxon>Cephalobomorpha</taxon>
        <taxon>Cephaloboidea</taxon>
        <taxon>Cephalobidae</taxon>
        <taxon>Acrobeloides</taxon>
    </lineage>
</organism>